<dbReference type="PANTHER" id="PTHR37946:SF1">
    <property type="entry name" value="SLL1969 PROTEIN"/>
    <property type="match status" value="1"/>
</dbReference>
<protein>
    <submittedName>
        <fullName evidence="2">Alpha/beta hydrolase</fullName>
    </submittedName>
</protein>
<keyword evidence="1" id="KW-1133">Transmembrane helix</keyword>
<proteinExistence type="predicted"/>
<reference evidence="2 3" key="1">
    <citation type="submission" date="2019-09" db="EMBL/GenBank/DDBJ databases">
        <title>Whole genome sequence of Vibrio fortis.</title>
        <authorList>
            <person name="Das S.K."/>
        </authorList>
    </citation>
    <scope>NUCLEOTIDE SEQUENCE [LARGE SCALE GENOMIC DNA]</scope>
    <source>
        <strain evidence="2 3">AN60</strain>
    </source>
</reference>
<evidence type="ECO:0000313" key="2">
    <source>
        <dbReference type="EMBL" id="KAB0287987.1"/>
    </source>
</evidence>
<comment type="caution">
    <text evidence="2">The sequence shown here is derived from an EMBL/GenBank/DDBJ whole genome shotgun (WGS) entry which is preliminary data.</text>
</comment>
<keyword evidence="1" id="KW-0472">Membrane</keyword>
<dbReference type="Proteomes" id="UP000326789">
    <property type="component" value="Unassembled WGS sequence"/>
</dbReference>
<feature type="transmembrane region" description="Helical" evidence="1">
    <location>
        <begin position="6"/>
        <end position="24"/>
    </location>
</feature>
<organism evidence="2 3">
    <name type="scientific">Vibrio fortis</name>
    <dbReference type="NCBI Taxonomy" id="212667"/>
    <lineage>
        <taxon>Bacteria</taxon>
        <taxon>Pseudomonadati</taxon>
        <taxon>Pseudomonadota</taxon>
        <taxon>Gammaproteobacteria</taxon>
        <taxon>Vibrionales</taxon>
        <taxon>Vibrionaceae</taxon>
        <taxon>Vibrio</taxon>
    </lineage>
</organism>
<dbReference type="Gene3D" id="3.40.50.1820">
    <property type="entry name" value="alpha/beta hydrolase"/>
    <property type="match status" value="1"/>
</dbReference>
<dbReference type="EMBL" id="VWSE01000006">
    <property type="protein sequence ID" value="KAB0287987.1"/>
    <property type="molecule type" value="Genomic_DNA"/>
</dbReference>
<dbReference type="AlphaFoldDB" id="A0A5N3R0J3"/>
<accession>A0A5N3R0J3</accession>
<dbReference type="GO" id="GO:0016787">
    <property type="term" value="F:hydrolase activity"/>
    <property type="evidence" value="ECO:0007669"/>
    <property type="project" value="UniProtKB-KW"/>
</dbReference>
<dbReference type="RefSeq" id="WP_150869805.1">
    <property type="nucleotide sequence ID" value="NZ_VWSE01000006.1"/>
</dbReference>
<dbReference type="SUPFAM" id="SSF53474">
    <property type="entry name" value="alpha/beta-Hydrolases"/>
    <property type="match status" value="1"/>
</dbReference>
<sequence>MNNKNKHIILIHGLYMPALIMQYLDRNFKKRGFQTHKFAYNSLRFPSASKRLNRFVTARFEENDEVYFFGHSLGGLLIRHYFKHYQPKFADTCIITAGTPHNGATIAKTLSNHGLGFIFGSTKHILNDGLGDYDNDVPIGVITGTYDAGVGRIVLGKNHGDGTVTLEDANLKGATDTCALNLNHTALVYSKEVVQRSVDFIQNKRFLSTHPDITEPKNKKRTQSIKR</sequence>
<dbReference type="InterPro" id="IPR029058">
    <property type="entry name" value="AB_hydrolase_fold"/>
</dbReference>
<dbReference type="PANTHER" id="PTHR37946">
    <property type="entry name" value="SLL1969 PROTEIN"/>
    <property type="match status" value="1"/>
</dbReference>
<keyword evidence="1" id="KW-0812">Transmembrane</keyword>
<keyword evidence="2" id="KW-0378">Hydrolase</keyword>
<evidence type="ECO:0000313" key="3">
    <source>
        <dbReference type="Proteomes" id="UP000326789"/>
    </source>
</evidence>
<name>A0A5N3R0J3_9VIBR</name>
<evidence type="ECO:0000256" key="1">
    <source>
        <dbReference type="SAM" id="Phobius"/>
    </source>
</evidence>
<gene>
    <name evidence="2" type="ORF">F2P58_10950</name>
</gene>